<keyword evidence="2" id="KW-1185">Reference proteome</keyword>
<dbReference type="GeneID" id="80884549"/>
<dbReference type="SUPFAM" id="SSF51735">
    <property type="entry name" value="NAD(P)-binding Rossmann-fold domains"/>
    <property type="match status" value="1"/>
</dbReference>
<evidence type="ECO:0008006" key="3">
    <source>
        <dbReference type="Google" id="ProtNLM"/>
    </source>
</evidence>
<dbReference type="AlphaFoldDB" id="A0AAD7VRY7"/>
<organism evidence="1 2">
    <name type="scientific">Lipomyces tetrasporus</name>
    <dbReference type="NCBI Taxonomy" id="54092"/>
    <lineage>
        <taxon>Eukaryota</taxon>
        <taxon>Fungi</taxon>
        <taxon>Dikarya</taxon>
        <taxon>Ascomycota</taxon>
        <taxon>Saccharomycotina</taxon>
        <taxon>Lipomycetes</taxon>
        <taxon>Lipomycetales</taxon>
        <taxon>Lipomycetaceae</taxon>
        <taxon>Lipomyces</taxon>
    </lineage>
</organism>
<evidence type="ECO:0000313" key="1">
    <source>
        <dbReference type="EMBL" id="KAJ8098560.1"/>
    </source>
</evidence>
<dbReference type="Proteomes" id="UP001217417">
    <property type="component" value="Unassembled WGS sequence"/>
</dbReference>
<name>A0AAD7VRY7_9ASCO</name>
<dbReference type="EMBL" id="JARPMG010000008">
    <property type="protein sequence ID" value="KAJ8098560.1"/>
    <property type="molecule type" value="Genomic_DNA"/>
</dbReference>
<proteinExistence type="predicted"/>
<evidence type="ECO:0000313" key="2">
    <source>
        <dbReference type="Proteomes" id="UP001217417"/>
    </source>
</evidence>
<sequence length="119" mass="13181">MDFAYNGDLVVIEGGVCPRYQISQAIYSCTVVFDLTTAHPDVKVRTLQVDLGLLKIVRYAAAQENSWDDIPVIDVLVNNAGVMAVEQHLVTNHLGPFLFTNLITNKTLASRSPRSHRRG</sequence>
<protein>
    <recommendedName>
        <fullName evidence="3">NAD(P)-binding protein</fullName>
    </recommendedName>
</protein>
<reference evidence="1" key="1">
    <citation type="submission" date="2023-03" db="EMBL/GenBank/DDBJ databases">
        <title>Near-Complete genome sequence of Lipomyces tetrasporous NRRL Y-64009, an oleaginous yeast capable of growing on lignocellulosic hydrolysates.</title>
        <authorList>
            <consortium name="Lawrence Berkeley National Laboratory"/>
            <person name="Jagtap S.S."/>
            <person name="Liu J.-J."/>
            <person name="Walukiewicz H.E."/>
            <person name="Pangilinan J."/>
            <person name="Lipzen A."/>
            <person name="Ahrendt S."/>
            <person name="Koriabine M."/>
            <person name="Cobaugh K."/>
            <person name="Salamov A."/>
            <person name="Yoshinaga Y."/>
            <person name="Ng V."/>
            <person name="Daum C."/>
            <person name="Grigoriev I.V."/>
            <person name="Slininger P.J."/>
            <person name="Dien B.S."/>
            <person name="Jin Y.-S."/>
            <person name="Rao C.V."/>
        </authorList>
    </citation>
    <scope>NUCLEOTIDE SEQUENCE</scope>
    <source>
        <strain evidence="1">NRRL Y-64009</strain>
    </source>
</reference>
<gene>
    <name evidence="1" type="ORF">POJ06DRAFT_269658</name>
</gene>
<dbReference type="InterPro" id="IPR036291">
    <property type="entry name" value="NAD(P)-bd_dom_sf"/>
</dbReference>
<dbReference type="RefSeq" id="XP_056042010.1">
    <property type="nucleotide sequence ID" value="XM_056189383.1"/>
</dbReference>
<comment type="caution">
    <text evidence="1">The sequence shown here is derived from an EMBL/GenBank/DDBJ whole genome shotgun (WGS) entry which is preliminary data.</text>
</comment>
<dbReference type="Gene3D" id="3.40.50.720">
    <property type="entry name" value="NAD(P)-binding Rossmann-like Domain"/>
    <property type="match status" value="1"/>
</dbReference>
<accession>A0AAD7VRY7</accession>